<dbReference type="SUPFAM" id="SSF46785">
    <property type="entry name" value="Winged helix' DNA-binding domain"/>
    <property type="match status" value="1"/>
</dbReference>
<proteinExistence type="predicted"/>
<dbReference type="Proteomes" id="UP000640052">
    <property type="component" value="Unassembled WGS sequence"/>
</dbReference>
<dbReference type="InterPro" id="IPR050679">
    <property type="entry name" value="Bact_HTH_transcr_reg"/>
</dbReference>
<dbReference type="PANTHER" id="PTHR44846">
    <property type="entry name" value="MANNOSYL-D-GLYCERATE TRANSPORT/METABOLISM SYSTEM REPRESSOR MNGR-RELATED"/>
    <property type="match status" value="1"/>
</dbReference>
<gene>
    <name evidence="5" type="ORF">Aph01nite_43060</name>
</gene>
<dbReference type="GO" id="GO:0045892">
    <property type="term" value="P:negative regulation of DNA-templated transcription"/>
    <property type="evidence" value="ECO:0007669"/>
    <property type="project" value="TreeGrafter"/>
</dbReference>
<protein>
    <recommendedName>
        <fullName evidence="4">HTH gntR-type domain-containing protein</fullName>
    </recommendedName>
</protein>
<dbReference type="InterPro" id="IPR036388">
    <property type="entry name" value="WH-like_DNA-bd_sf"/>
</dbReference>
<evidence type="ECO:0000259" key="4">
    <source>
        <dbReference type="PROSITE" id="PS50949"/>
    </source>
</evidence>
<evidence type="ECO:0000256" key="1">
    <source>
        <dbReference type="ARBA" id="ARBA00023015"/>
    </source>
</evidence>
<feature type="domain" description="HTH gntR-type" evidence="4">
    <location>
        <begin position="12"/>
        <end position="80"/>
    </location>
</feature>
<comment type="caution">
    <text evidence="5">The sequence shown here is derived from an EMBL/GenBank/DDBJ whole genome shotgun (WGS) entry which is preliminary data.</text>
</comment>
<sequence length="146" mass="16092">MPGVTVDRTAYEPMYRQVARILQERIDEGAYLPGELLPSERELAIGMGASKDTIRDGLKVLRARGRVVTVKGVGTKVAARHEVQEHQIPPGAKVTARMPSRAERRRFNIPEGIPVLVVESAGEQVVLPADRAVLRGSEESETRRES</sequence>
<dbReference type="PROSITE" id="PS50949">
    <property type="entry name" value="HTH_GNTR"/>
    <property type="match status" value="1"/>
</dbReference>
<keyword evidence="1" id="KW-0805">Transcription regulation</keyword>
<dbReference type="PANTHER" id="PTHR44846:SF17">
    <property type="entry name" value="GNTR-FAMILY TRANSCRIPTIONAL REGULATOR"/>
    <property type="match status" value="1"/>
</dbReference>
<reference evidence="5" key="1">
    <citation type="submission" date="2021-01" db="EMBL/GenBank/DDBJ databases">
        <title>Whole genome shotgun sequence of Acrocarpospora phusangensis NBRC 108782.</title>
        <authorList>
            <person name="Komaki H."/>
            <person name="Tamura T."/>
        </authorList>
    </citation>
    <scope>NUCLEOTIDE SEQUENCE</scope>
    <source>
        <strain evidence="5">NBRC 108782</strain>
    </source>
</reference>
<dbReference type="InterPro" id="IPR000524">
    <property type="entry name" value="Tscrpt_reg_HTH_GntR"/>
</dbReference>
<dbReference type="GO" id="GO:0003700">
    <property type="term" value="F:DNA-binding transcription factor activity"/>
    <property type="evidence" value="ECO:0007669"/>
    <property type="project" value="InterPro"/>
</dbReference>
<dbReference type="AlphaFoldDB" id="A0A919ULC1"/>
<dbReference type="PRINTS" id="PR00035">
    <property type="entry name" value="HTHGNTR"/>
</dbReference>
<evidence type="ECO:0000256" key="2">
    <source>
        <dbReference type="ARBA" id="ARBA00023125"/>
    </source>
</evidence>
<keyword evidence="3" id="KW-0804">Transcription</keyword>
<organism evidence="5 6">
    <name type="scientific">Acrocarpospora phusangensis</name>
    <dbReference type="NCBI Taxonomy" id="1070424"/>
    <lineage>
        <taxon>Bacteria</taxon>
        <taxon>Bacillati</taxon>
        <taxon>Actinomycetota</taxon>
        <taxon>Actinomycetes</taxon>
        <taxon>Streptosporangiales</taxon>
        <taxon>Streptosporangiaceae</taxon>
        <taxon>Acrocarpospora</taxon>
    </lineage>
</organism>
<evidence type="ECO:0000313" key="6">
    <source>
        <dbReference type="Proteomes" id="UP000640052"/>
    </source>
</evidence>
<dbReference type="SMART" id="SM00345">
    <property type="entry name" value="HTH_GNTR"/>
    <property type="match status" value="1"/>
</dbReference>
<evidence type="ECO:0000313" key="5">
    <source>
        <dbReference type="EMBL" id="GIH25996.1"/>
    </source>
</evidence>
<dbReference type="Pfam" id="PF00392">
    <property type="entry name" value="GntR"/>
    <property type="match status" value="1"/>
</dbReference>
<name>A0A919ULC1_9ACTN</name>
<dbReference type="GO" id="GO:0003677">
    <property type="term" value="F:DNA binding"/>
    <property type="evidence" value="ECO:0007669"/>
    <property type="project" value="UniProtKB-KW"/>
</dbReference>
<dbReference type="InterPro" id="IPR036390">
    <property type="entry name" value="WH_DNA-bd_sf"/>
</dbReference>
<evidence type="ECO:0000256" key="3">
    <source>
        <dbReference type="ARBA" id="ARBA00023163"/>
    </source>
</evidence>
<dbReference type="EMBL" id="BOOA01000035">
    <property type="protein sequence ID" value="GIH25996.1"/>
    <property type="molecule type" value="Genomic_DNA"/>
</dbReference>
<dbReference type="Gene3D" id="1.10.10.10">
    <property type="entry name" value="Winged helix-like DNA-binding domain superfamily/Winged helix DNA-binding domain"/>
    <property type="match status" value="1"/>
</dbReference>
<keyword evidence="6" id="KW-1185">Reference proteome</keyword>
<keyword evidence="2" id="KW-0238">DNA-binding</keyword>
<accession>A0A919ULC1</accession>
<dbReference type="CDD" id="cd07377">
    <property type="entry name" value="WHTH_GntR"/>
    <property type="match status" value="1"/>
</dbReference>